<accession>Q2IN63</accession>
<feature type="region of interest" description="Disordered" evidence="5">
    <location>
        <begin position="132"/>
        <end position="153"/>
    </location>
</feature>
<feature type="transmembrane region" description="Helical" evidence="6">
    <location>
        <begin position="50"/>
        <end position="75"/>
    </location>
</feature>
<evidence type="ECO:0008006" key="9">
    <source>
        <dbReference type="Google" id="ProtNLM"/>
    </source>
</evidence>
<dbReference type="AlphaFoldDB" id="Q2IN63"/>
<sequence>MADREEIHGTAPAYWALRIALGVVPIVAGLDKFTNLLADWAGYLSPLAVRLLPVSPAAFMRAAGVIEVIVGIGILAGRARTFGWIAMAWLAAIALNLVASGAFLDVAARDAVMAVAAFALARLAAVHEPHRARRPAGAVEPQPTAAHAAPTRT</sequence>
<protein>
    <recommendedName>
        <fullName evidence="9">DoxX family protein</fullName>
    </recommendedName>
</protein>
<keyword evidence="4 6" id="KW-0472">Membrane</keyword>
<evidence type="ECO:0000256" key="6">
    <source>
        <dbReference type="SAM" id="Phobius"/>
    </source>
</evidence>
<comment type="subcellular location">
    <subcellularLocation>
        <location evidence="1">Membrane</location>
        <topology evidence="1">Multi-pass membrane protein</topology>
    </subcellularLocation>
</comment>
<evidence type="ECO:0000256" key="5">
    <source>
        <dbReference type="SAM" id="MobiDB-lite"/>
    </source>
</evidence>
<dbReference type="STRING" id="290397.Adeh_0465"/>
<feature type="transmembrane region" description="Helical" evidence="6">
    <location>
        <begin position="82"/>
        <end position="100"/>
    </location>
</feature>
<dbReference type="Pfam" id="PF07681">
    <property type="entry name" value="DoxX"/>
    <property type="match status" value="1"/>
</dbReference>
<evidence type="ECO:0000313" key="7">
    <source>
        <dbReference type="EMBL" id="ABC80241.1"/>
    </source>
</evidence>
<feature type="transmembrane region" description="Helical" evidence="6">
    <location>
        <begin position="12"/>
        <end position="30"/>
    </location>
</feature>
<evidence type="ECO:0000313" key="8">
    <source>
        <dbReference type="Proteomes" id="UP000001935"/>
    </source>
</evidence>
<name>Q2IN63_ANADE</name>
<dbReference type="Proteomes" id="UP000001935">
    <property type="component" value="Chromosome"/>
</dbReference>
<dbReference type="RefSeq" id="WP_011419524.1">
    <property type="nucleotide sequence ID" value="NC_007760.1"/>
</dbReference>
<organism evidence="7 8">
    <name type="scientific">Anaeromyxobacter dehalogenans (strain 2CP-C)</name>
    <dbReference type="NCBI Taxonomy" id="290397"/>
    <lineage>
        <taxon>Bacteria</taxon>
        <taxon>Pseudomonadati</taxon>
        <taxon>Myxococcota</taxon>
        <taxon>Myxococcia</taxon>
        <taxon>Myxococcales</taxon>
        <taxon>Cystobacterineae</taxon>
        <taxon>Anaeromyxobacteraceae</taxon>
        <taxon>Anaeromyxobacter</taxon>
    </lineage>
</organism>
<dbReference type="HOGENOM" id="CLU_140310_0_0_7"/>
<dbReference type="GO" id="GO:0016020">
    <property type="term" value="C:membrane"/>
    <property type="evidence" value="ECO:0007669"/>
    <property type="project" value="UniProtKB-SubCell"/>
</dbReference>
<dbReference type="OrthoDB" id="119681at2"/>
<keyword evidence="3 6" id="KW-1133">Transmembrane helix</keyword>
<keyword evidence="2 6" id="KW-0812">Transmembrane</keyword>
<gene>
    <name evidence="7" type="ordered locus">Adeh_0465</name>
</gene>
<dbReference type="InterPro" id="IPR032808">
    <property type="entry name" value="DoxX"/>
</dbReference>
<evidence type="ECO:0000256" key="4">
    <source>
        <dbReference type="ARBA" id="ARBA00023136"/>
    </source>
</evidence>
<proteinExistence type="predicted"/>
<evidence type="ECO:0000256" key="1">
    <source>
        <dbReference type="ARBA" id="ARBA00004141"/>
    </source>
</evidence>
<dbReference type="KEGG" id="ade:Adeh_0465"/>
<dbReference type="eggNOG" id="ENOG5032QYG">
    <property type="taxonomic scope" value="Bacteria"/>
</dbReference>
<reference evidence="7 8" key="1">
    <citation type="submission" date="2006-01" db="EMBL/GenBank/DDBJ databases">
        <title>Complete sequence of Anaeromyxobacter dehalogenans 2CP-C.</title>
        <authorList>
            <consortium name="US DOE Joint Genome Institute"/>
            <person name="Copeland A."/>
            <person name="Lucas S."/>
            <person name="Lapidus A."/>
            <person name="Barry K."/>
            <person name="Detter J.C."/>
            <person name="Glavina T."/>
            <person name="Hammon N."/>
            <person name="Israni S."/>
            <person name="Pitluck S."/>
            <person name="Brettin T."/>
            <person name="Bruce D."/>
            <person name="Han C."/>
            <person name="Tapia R."/>
            <person name="Gilna P."/>
            <person name="Kiss H."/>
            <person name="Schmutz J."/>
            <person name="Larimer F."/>
            <person name="Land M."/>
            <person name="Kyrpides N."/>
            <person name="Anderson I."/>
            <person name="Sanford R.A."/>
            <person name="Ritalahti K.M."/>
            <person name="Thomas H.S."/>
            <person name="Kirby J.R."/>
            <person name="Zhulin I.B."/>
            <person name="Loeffler F.E."/>
            <person name="Richardson P."/>
        </authorList>
    </citation>
    <scope>NUCLEOTIDE SEQUENCE [LARGE SCALE GENOMIC DNA]</scope>
    <source>
        <strain evidence="7 8">2CP-C</strain>
    </source>
</reference>
<dbReference type="EMBL" id="CP000251">
    <property type="protein sequence ID" value="ABC80241.1"/>
    <property type="molecule type" value="Genomic_DNA"/>
</dbReference>
<evidence type="ECO:0000256" key="2">
    <source>
        <dbReference type="ARBA" id="ARBA00022692"/>
    </source>
</evidence>
<evidence type="ECO:0000256" key="3">
    <source>
        <dbReference type="ARBA" id="ARBA00022989"/>
    </source>
</evidence>